<dbReference type="KEGG" id="npy:NPRO_24050"/>
<dbReference type="InterPro" id="IPR000215">
    <property type="entry name" value="Serpin_fam"/>
</dbReference>
<dbReference type="Gene3D" id="3.30.497.10">
    <property type="entry name" value="Antithrombin, subunit I, domain 2"/>
    <property type="match status" value="1"/>
</dbReference>
<proteinExistence type="inferred from homology"/>
<dbReference type="AlphaFoldDB" id="A0A809RBI6"/>
<dbReference type="InterPro" id="IPR023796">
    <property type="entry name" value="Serpin_dom"/>
</dbReference>
<feature type="domain" description="Serpin" evidence="2">
    <location>
        <begin position="60"/>
        <end position="419"/>
    </location>
</feature>
<dbReference type="InterPro" id="IPR042178">
    <property type="entry name" value="Serpin_sf_1"/>
</dbReference>
<evidence type="ECO:0000313" key="3">
    <source>
        <dbReference type="EMBL" id="BBO24810.1"/>
    </source>
</evidence>
<dbReference type="PANTHER" id="PTHR11461:SF211">
    <property type="entry name" value="GH10112P-RELATED"/>
    <property type="match status" value="1"/>
</dbReference>
<evidence type="ECO:0000256" key="1">
    <source>
        <dbReference type="RuleBase" id="RU000411"/>
    </source>
</evidence>
<dbReference type="PROSITE" id="PS00284">
    <property type="entry name" value="SERPIN"/>
    <property type="match status" value="1"/>
</dbReference>
<dbReference type="SMART" id="SM00093">
    <property type="entry name" value="SERPIN"/>
    <property type="match status" value="1"/>
</dbReference>
<accession>A0A809RBI6</accession>
<dbReference type="EMBL" id="AP021858">
    <property type="protein sequence ID" value="BBO24810.1"/>
    <property type="molecule type" value="Genomic_DNA"/>
</dbReference>
<reference evidence="3" key="1">
    <citation type="journal article" name="DNA Res.">
        <title>The physiological potential of anammox bacteria as revealed by their core genome structure.</title>
        <authorList>
            <person name="Okubo T."/>
            <person name="Toyoda A."/>
            <person name="Fukuhara K."/>
            <person name="Uchiyama I."/>
            <person name="Harigaya Y."/>
            <person name="Kuroiwa M."/>
            <person name="Suzuki T."/>
            <person name="Murakami Y."/>
            <person name="Suwa Y."/>
            <person name="Takami H."/>
        </authorList>
    </citation>
    <scope>NUCLEOTIDE SEQUENCE</scope>
    <source>
        <strain evidence="3">317325-2</strain>
    </source>
</reference>
<evidence type="ECO:0000313" key="4">
    <source>
        <dbReference type="Proteomes" id="UP000662873"/>
    </source>
</evidence>
<dbReference type="GO" id="GO:0005615">
    <property type="term" value="C:extracellular space"/>
    <property type="evidence" value="ECO:0007669"/>
    <property type="project" value="InterPro"/>
</dbReference>
<dbReference type="SUPFAM" id="SSF56574">
    <property type="entry name" value="Serpins"/>
    <property type="match status" value="1"/>
</dbReference>
<comment type="similarity">
    <text evidence="1">Belongs to the serpin family.</text>
</comment>
<dbReference type="CDD" id="cd19588">
    <property type="entry name" value="serpin_miropin-like"/>
    <property type="match status" value="1"/>
</dbReference>
<dbReference type="PANTHER" id="PTHR11461">
    <property type="entry name" value="SERINE PROTEASE INHIBITOR, SERPIN"/>
    <property type="match status" value="1"/>
</dbReference>
<dbReference type="GO" id="GO:0004867">
    <property type="term" value="F:serine-type endopeptidase inhibitor activity"/>
    <property type="evidence" value="ECO:0007669"/>
    <property type="project" value="InterPro"/>
</dbReference>
<gene>
    <name evidence="3" type="ORF">NPRO_24050</name>
</gene>
<dbReference type="Proteomes" id="UP000662873">
    <property type="component" value="Chromosome"/>
</dbReference>
<dbReference type="Gene3D" id="2.30.39.10">
    <property type="entry name" value="Alpha-1-antitrypsin, domain 1"/>
    <property type="match status" value="1"/>
</dbReference>
<organism evidence="3 4">
    <name type="scientific">Candidatus Nitrosymbiomonas proteolyticus</name>
    <dbReference type="NCBI Taxonomy" id="2608984"/>
    <lineage>
        <taxon>Bacteria</taxon>
        <taxon>Bacillati</taxon>
        <taxon>Armatimonadota</taxon>
        <taxon>Armatimonadota incertae sedis</taxon>
        <taxon>Candidatus Nitrosymbiomonas</taxon>
    </lineage>
</organism>
<sequence>MLLIACGFLLIGCGGSGTVDPSGSGISRLRKDPAAVERATKALSEGTPAKVRTALNDFGFALFGRVLKSEPANNVTVSPASLYLAMGMAYNGAGGETQKAMAKSLGIEGVAPQDLNPANKDISTSLAGGDAGVLLEIANSVWAYQGVDFESAFLGRLKDFYGATAQSLDLSAPESVKTINDWVHLATHERIPTIIDRIDADTVMFLISAVYFKGDWMDPFKKDLTENRDFHLSDAKTKSHPFMTRRGDYDFYAGEGMRIVMLPFGQGRLGMIFLLPDENTSRAEFEKKLTAKKWADWTAKMLQTTGTVVLPKFKLEYETDLTETLKSMGMALAFDPEKADFSAMRSQKDLFLQSVIHKTVVQIDEQGAEAAAVTGLAVGATAAPPPMKEFQFVADRPFYFAIQDRRTGIVLFLGSMADPAWPQEPQVP</sequence>
<protein>
    <submittedName>
        <fullName evidence="3">Proteinase inhibitor I4 serpin</fullName>
    </submittedName>
</protein>
<dbReference type="InterPro" id="IPR042185">
    <property type="entry name" value="Serpin_sf_2"/>
</dbReference>
<dbReference type="InterPro" id="IPR036186">
    <property type="entry name" value="Serpin_sf"/>
</dbReference>
<dbReference type="InterPro" id="IPR023795">
    <property type="entry name" value="Serpin_CS"/>
</dbReference>
<name>A0A809RBI6_9BACT</name>
<dbReference type="Pfam" id="PF00079">
    <property type="entry name" value="Serpin"/>
    <property type="match status" value="1"/>
</dbReference>
<evidence type="ECO:0000259" key="2">
    <source>
        <dbReference type="SMART" id="SM00093"/>
    </source>
</evidence>